<evidence type="ECO:0000313" key="3">
    <source>
        <dbReference type="Proteomes" id="UP001161160"/>
    </source>
</evidence>
<dbReference type="GO" id="GO:0003746">
    <property type="term" value="F:translation elongation factor activity"/>
    <property type="evidence" value="ECO:0007669"/>
    <property type="project" value="UniProtKB-KW"/>
</dbReference>
<dbReference type="Proteomes" id="UP001161160">
    <property type="component" value="Unassembled WGS sequence"/>
</dbReference>
<organism evidence="2 3">
    <name type="scientific">Polynucleobacter sphagniphilus</name>
    <dbReference type="NCBI Taxonomy" id="1743169"/>
    <lineage>
        <taxon>Bacteria</taxon>
        <taxon>Pseudomonadati</taxon>
        <taxon>Pseudomonadota</taxon>
        <taxon>Betaproteobacteria</taxon>
        <taxon>Burkholderiales</taxon>
        <taxon>Burkholderiaceae</taxon>
        <taxon>Polynucleobacter</taxon>
    </lineage>
</organism>
<keyword evidence="1" id="KW-0812">Transmembrane</keyword>
<gene>
    <name evidence="2" type="ORF">M2127_002048</name>
</gene>
<dbReference type="RefSeq" id="WP_280756970.1">
    <property type="nucleotide sequence ID" value="NZ_JARXXW010000014.1"/>
</dbReference>
<reference evidence="2" key="1">
    <citation type="submission" date="2023-04" db="EMBL/GenBank/DDBJ databases">
        <title>Genome Encyclopedia of Bacteria and Archaea VI: Functional Genomics of Type Strains.</title>
        <authorList>
            <person name="Whitman W."/>
        </authorList>
    </citation>
    <scope>NUCLEOTIDE SEQUENCE</scope>
    <source>
        <strain evidence="2">Enz.4-51</strain>
    </source>
</reference>
<comment type="caution">
    <text evidence="2">The sequence shown here is derived from an EMBL/GenBank/DDBJ whole genome shotgun (WGS) entry which is preliminary data.</text>
</comment>
<dbReference type="AlphaFoldDB" id="A0AA43MBW3"/>
<keyword evidence="2" id="KW-0648">Protein biosynthesis</keyword>
<name>A0AA43MBW3_9BURK</name>
<protein>
    <submittedName>
        <fullName evidence="2">Translation elongation factor EF-1beta</fullName>
    </submittedName>
</protein>
<feature type="transmembrane region" description="Helical" evidence="1">
    <location>
        <begin position="164"/>
        <end position="181"/>
    </location>
</feature>
<evidence type="ECO:0000256" key="1">
    <source>
        <dbReference type="SAM" id="Phobius"/>
    </source>
</evidence>
<dbReference type="EMBL" id="JARXYA010000012">
    <property type="protein sequence ID" value="MDH6504719.1"/>
    <property type="molecule type" value="Genomic_DNA"/>
</dbReference>
<accession>A0AA43MBW3</accession>
<keyword evidence="1" id="KW-1133">Transmembrane helix</keyword>
<keyword evidence="2" id="KW-0251">Elongation factor</keyword>
<keyword evidence="1" id="KW-0472">Membrane</keyword>
<keyword evidence="3" id="KW-1185">Reference proteome</keyword>
<evidence type="ECO:0000313" key="2">
    <source>
        <dbReference type="EMBL" id="MDH6504719.1"/>
    </source>
</evidence>
<proteinExistence type="predicted"/>
<sequence>MVKKIIYTLIALILILLFSGHQIYETDIEVNQGANVVNEEDLKRFLVNYMNDSTMCRTIFSSKDNRSFRLIVFNYDEDNIKRCSEAIKIKIIEGYNNIKVEREIEIAIGIQELKSIIGISRSAEERKYIYGKIIKLLELKNNISNSKVYIKIMEPRQLVHKTELIIQILILVTVLLIILTIKKKIRK</sequence>